<protein>
    <submittedName>
        <fullName evidence="1">DUF721 domain-containing protein</fullName>
    </submittedName>
</protein>
<accession>A0A5B7ZYL8</accession>
<dbReference type="OrthoDB" id="9796545at2"/>
<evidence type="ECO:0000313" key="1">
    <source>
        <dbReference type="EMBL" id="QDA60070.1"/>
    </source>
</evidence>
<evidence type="ECO:0000313" key="2">
    <source>
        <dbReference type="Proteomes" id="UP000305398"/>
    </source>
</evidence>
<name>A0A5B7ZYL8_9BACT</name>
<reference evidence="1 2" key="1">
    <citation type="submission" date="2019-06" db="EMBL/GenBank/DDBJ databases">
        <authorList>
            <person name="Srinivasan S."/>
        </authorList>
    </citation>
    <scope>NUCLEOTIDE SEQUENCE [LARGE SCALE GENOMIC DNA]</scope>
    <source>
        <strain evidence="1 2">17J68-5</strain>
    </source>
</reference>
<gene>
    <name evidence="1" type="ORF">FHG12_08095</name>
</gene>
<keyword evidence="2" id="KW-1185">Reference proteome</keyword>
<proteinExistence type="predicted"/>
<dbReference type="Pfam" id="PF05258">
    <property type="entry name" value="DciA"/>
    <property type="match status" value="1"/>
</dbReference>
<organism evidence="1 2">
    <name type="scientific">Hymenobacter jejuensis</name>
    <dbReference type="NCBI Taxonomy" id="2502781"/>
    <lineage>
        <taxon>Bacteria</taxon>
        <taxon>Pseudomonadati</taxon>
        <taxon>Bacteroidota</taxon>
        <taxon>Cytophagia</taxon>
        <taxon>Cytophagales</taxon>
        <taxon>Hymenobacteraceae</taxon>
        <taxon>Hymenobacter</taxon>
    </lineage>
</organism>
<dbReference type="KEGG" id="hyj:FHG12_08095"/>
<dbReference type="Proteomes" id="UP000305398">
    <property type="component" value="Chromosome"/>
</dbReference>
<dbReference type="EMBL" id="CP040896">
    <property type="protein sequence ID" value="QDA60070.1"/>
    <property type="molecule type" value="Genomic_DNA"/>
</dbReference>
<dbReference type="PANTHER" id="PTHR36456">
    <property type="entry name" value="UPF0232 PROTEIN SCO3875"/>
    <property type="match status" value="1"/>
</dbReference>
<dbReference type="PANTHER" id="PTHR36456:SF1">
    <property type="entry name" value="UPF0232 PROTEIN SCO3875"/>
    <property type="match status" value="1"/>
</dbReference>
<dbReference type="InterPro" id="IPR007922">
    <property type="entry name" value="DciA-like"/>
</dbReference>
<sequence>MVKKHKLSENSRQADTLPLKDGIKALLKAYRLQGKLNEVFVVSSWERIMGRSVALKTQEIYISHGKLFVRLSSAPLKHELVMAKTQVMEMINSEVGEPVIQEVVFL</sequence>
<dbReference type="AlphaFoldDB" id="A0A5B7ZYL8"/>